<feature type="transmembrane region" description="Helical" evidence="1">
    <location>
        <begin position="24"/>
        <end position="43"/>
    </location>
</feature>
<dbReference type="Proteomes" id="UP000231450">
    <property type="component" value="Unassembled WGS sequence"/>
</dbReference>
<organism evidence="2 3">
    <name type="scientific">Candidatus Portnoybacteria bacterium CG10_big_fil_rev_8_21_14_0_10_36_7</name>
    <dbReference type="NCBI Taxonomy" id="1974812"/>
    <lineage>
        <taxon>Bacteria</taxon>
        <taxon>Candidatus Portnoyibacteriota</taxon>
    </lineage>
</organism>
<feature type="transmembrane region" description="Helical" evidence="1">
    <location>
        <begin position="119"/>
        <end position="140"/>
    </location>
</feature>
<keyword evidence="1" id="KW-1133">Transmembrane helix</keyword>
<accession>A0A2M8KEX4</accession>
<proteinExistence type="predicted"/>
<keyword evidence="1" id="KW-0812">Transmembrane</keyword>
<evidence type="ECO:0000256" key="1">
    <source>
        <dbReference type="SAM" id="Phobius"/>
    </source>
</evidence>
<dbReference type="AlphaFoldDB" id="A0A2M8KEX4"/>
<dbReference type="EMBL" id="PFDW01000012">
    <property type="protein sequence ID" value="PJE58470.1"/>
    <property type="molecule type" value="Genomic_DNA"/>
</dbReference>
<feature type="transmembrane region" description="Helical" evidence="1">
    <location>
        <begin position="160"/>
        <end position="176"/>
    </location>
</feature>
<evidence type="ECO:0000313" key="2">
    <source>
        <dbReference type="EMBL" id="PJE58470.1"/>
    </source>
</evidence>
<sequence>MLITISSLFKSATAQSLTGFVTSWDILSLLIFVGLAIGAGYFFGKNRINLILISGYFSFLILKIVPWERLSFIGITKQPDSTVSIFIFFAIIVLLFLALPQSFFGLRSSKKGKVKFWQLWIHSILVSGFLVSVVFSFMPVKVINDFSPLAKQIFVGQDKQFLWLILPLIGATIFRHRKYTVSD</sequence>
<feature type="transmembrane region" description="Helical" evidence="1">
    <location>
        <begin position="85"/>
        <end position="107"/>
    </location>
</feature>
<reference evidence="3" key="1">
    <citation type="submission" date="2017-09" db="EMBL/GenBank/DDBJ databases">
        <title>Depth-based differentiation of microbial function through sediment-hosted aquifers and enrichment of novel symbionts in the deep terrestrial subsurface.</title>
        <authorList>
            <person name="Probst A.J."/>
            <person name="Ladd B."/>
            <person name="Jarett J.K."/>
            <person name="Geller-Mcgrath D.E."/>
            <person name="Sieber C.M.K."/>
            <person name="Emerson J.B."/>
            <person name="Anantharaman K."/>
            <person name="Thomas B.C."/>
            <person name="Malmstrom R."/>
            <person name="Stieglmeier M."/>
            <person name="Klingl A."/>
            <person name="Woyke T."/>
            <person name="Ryan C.M."/>
            <person name="Banfield J.F."/>
        </authorList>
    </citation>
    <scope>NUCLEOTIDE SEQUENCE [LARGE SCALE GENOMIC DNA]</scope>
</reference>
<comment type="caution">
    <text evidence="2">The sequence shown here is derived from an EMBL/GenBank/DDBJ whole genome shotgun (WGS) entry which is preliminary data.</text>
</comment>
<gene>
    <name evidence="2" type="ORF">COU81_00635</name>
</gene>
<feature type="transmembrane region" description="Helical" evidence="1">
    <location>
        <begin position="48"/>
        <end position="65"/>
    </location>
</feature>
<protein>
    <submittedName>
        <fullName evidence="2">Uncharacterized protein</fullName>
    </submittedName>
</protein>
<keyword evidence="1" id="KW-0472">Membrane</keyword>
<evidence type="ECO:0000313" key="3">
    <source>
        <dbReference type="Proteomes" id="UP000231450"/>
    </source>
</evidence>
<name>A0A2M8KEX4_9BACT</name>